<dbReference type="GO" id="GO:0005737">
    <property type="term" value="C:cytoplasm"/>
    <property type="evidence" value="ECO:0007669"/>
    <property type="project" value="UniProtKB-SubCell"/>
</dbReference>
<dbReference type="Gene3D" id="1.10.40.50">
    <property type="entry name" value="Probable gtpase engc, domain 3"/>
    <property type="match status" value="1"/>
</dbReference>
<comment type="cofactor">
    <cofactor evidence="10">
        <name>Zn(2+)</name>
        <dbReference type="ChEBI" id="CHEBI:29105"/>
    </cofactor>
    <text evidence="10">Binds 1 zinc ion per subunit.</text>
</comment>
<keyword evidence="8 10" id="KW-0694">RNA-binding</keyword>
<proteinExistence type="inferred from homology"/>
<feature type="binding site" evidence="10">
    <location>
        <begin position="145"/>
        <end position="148"/>
    </location>
    <ligand>
        <name>GTP</name>
        <dbReference type="ChEBI" id="CHEBI:37565"/>
    </ligand>
</feature>
<keyword evidence="2 10" id="KW-0690">Ribosome biogenesis</keyword>
<dbReference type="EMBL" id="AMRK01000006">
    <property type="protein sequence ID" value="EKE70787.1"/>
    <property type="molecule type" value="Genomic_DNA"/>
</dbReference>
<dbReference type="PROSITE" id="PS50936">
    <property type="entry name" value="ENGC_GTPASE"/>
    <property type="match status" value="1"/>
</dbReference>
<evidence type="ECO:0000256" key="8">
    <source>
        <dbReference type="ARBA" id="ARBA00022884"/>
    </source>
</evidence>
<dbReference type="SUPFAM" id="SSF52540">
    <property type="entry name" value="P-loop containing nucleoside triphosphate hydrolases"/>
    <property type="match status" value="1"/>
</dbReference>
<feature type="binding site" evidence="10">
    <location>
        <position position="284"/>
    </location>
    <ligand>
        <name>Zn(2+)</name>
        <dbReference type="ChEBI" id="CHEBI:29105"/>
    </ligand>
</feature>
<evidence type="ECO:0000256" key="10">
    <source>
        <dbReference type="HAMAP-Rule" id="MF_01820"/>
    </source>
</evidence>
<dbReference type="CDD" id="cd01854">
    <property type="entry name" value="YjeQ_EngC"/>
    <property type="match status" value="1"/>
</dbReference>
<dbReference type="InterPro" id="IPR010914">
    <property type="entry name" value="RsgA_GTPase_dom"/>
</dbReference>
<evidence type="ECO:0000259" key="12">
    <source>
        <dbReference type="PROSITE" id="PS50936"/>
    </source>
</evidence>
<dbReference type="InterPro" id="IPR027417">
    <property type="entry name" value="P-loop_NTPase"/>
</dbReference>
<evidence type="ECO:0000256" key="5">
    <source>
        <dbReference type="ARBA" id="ARBA00022741"/>
    </source>
</evidence>
<comment type="function">
    <text evidence="10">One of several proteins that assist in the late maturation steps of the functional core of the 30S ribosomal subunit. Helps release RbfA from mature subunits. May play a role in the assembly of ribosomal proteins into the subunit. Circularly permuted GTPase that catalyzes slow GTP hydrolysis, GTPase activity is stimulated by the 30S ribosomal subunit.</text>
</comment>
<dbReference type="Gene3D" id="3.40.50.300">
    <property type="entry name" value="P-loop containing nucleotide triphosphate hydrolases"/>
    <property type="match status" value="1"/>
</dbReference>
<dbReference type="NCBIfam" id="TIGR00157">
    <property type="entry name" value="ribosome small subunit-dependent GTPase A"/>
    <property type="match status" value="1"/>
</dbReference>
<keyword evidence="6 10" id="KW-0378">Hydrolase</keyword>
<comment type="subunit">
    <text evidence="10">Monomer. Associates with 30S ribosomal subunit, binds 16S rRNA.</text>
</comment>
<feature type="domain" description="EngC GTPase" evidence="12">
    <location>
        <begin position="106"/>
        <end position="254"/>
    </location>
</feature>
<dbReference type="PATRIC" id="fig|1208323.3.peg.2552"/>
<feature type="binding site" evidence="10">
    <location>
        <position position="279"/>
    </location>
    <ligand>
        <name>Zn(2+)</name>
        <dbReference type="ChEBI" id="CHEBI:29105"/>
    </ligand>
</feature>
<keyword evidence="3 10" id="KW-0479">Metal-binding</keyword>
<dbReference type="HAMAP" id="MF_01820">
    <property type="entry name" value="GTPase_RsgA"/>
    <property type="match status" value="1"/>
</dbReference>
<dbReference type="eggNOG" id="COG1162">
    <property type="taxonomic scope" value="Bacteria"/>
</dbReference>
<evidence type="ECO:0000256" key="11">
    <source>
        <dbReference type="SAM" id="MobiDB-lite"/>
    </source>
</evidence>
<dbReference type="GO" id="GO:0003924">
    <property type="term" value="F:GTPase activity"/>
    <property type="evidence" value="ECO:0007669"/>
    <property type="project" value="UniProtKB-UniRule"/>
</dbReference>
<comment type="caution">
    <text evidence="14">The sequence shown here is derived from an EMBL/GenBank/DDBJ whole genome shotgun (WGS) entry which is preliminary data.</text>
</comment>
<sequence>MTQDTTSTDLKTLGWSQFFTSQLSIEELETLTPMRLSEVRRRSVVALSAGLDRLDISLTGDHVATDMAVGDFVLSDGERIIRRLDRRTLISRRAAGVAASAQLIAANIDTLFITTSCNTDFNEARLERYLAIAIEAEATPVIVITKADKPEDIPVEAYVDRAKAIYDQAEVLAINAKDPADIARLEHYCGTGQTLALVGSSGVGKSTIARGLTGEDLDVGDIREDDAKGRHTTTARSMHRMHAGGWLIDTPGMRELALHDAMEGIGTLFEDITDLAMTCKFSDCQHRTEPGCAIRAAIETGELDEPRVERWRKLMEEDSRNSESISEARGRGRKFSKMVKQAKKVKSVKRGE</sequence>
<dbReference type="InterPro" id="IPR004881">
    <property type="entry name" value="Ribosome_biogen_GTPase_RsgA"/>
</dbReference>
<evidence type="ECO:0000256" key="3">
    <source>
        <dbReference type="ARBA" id="ARBA00022723"/>
    </source>
</evidence>
<comment type="similarity">
    <text evidence="10">Belongs to the TRAFAC class YlqF/YawG GTPase family. RsgA subfamily.</text>
</comment>
<gene>
    <name evidence="10" type="primary">rsgA</name>
    <name evidence="14" type="ORF">B30_12327</name>
</gene>
<dbReference type="STRING" id="1208323.B30_12327"/>
<evidence type="ECO:0000313" key="15">
    <source>
        <dbReference type="Proteomes" id="UP000006762"/>
    </source>
</evidence>
<dbReference type="PANTHER" id="PTHR32120:SF10">
    <property type="entry name" value="SMALL RIBOSOMAL SUBUNIT BIOGENESIS GTPASE RSGA"/>
    <property type="match status" value="1"/>
</dbReference>
<keyword evidence="9 10" id="KW-0342">GTP-binding</keyword>
<dbReference type="GO" id="GO:0042274">
    <property type="term" value="P:ribosomal small subunit biogenesis"/>
    <property type="evidence" value="ECO:0007669"/>
    <property type="project" value="UniProtKB-UniRule"/>
</dbReference>
<dbReference type="OrthoDB" id="9809485at2"/>
<keyword evidence="1 10" id="KW-0963">Cytoplasm</keyword>
<dbReference type="GO" id="GO:0046872">
    <property type="term" value="F:metal ion binding"/>
    <property type="evidence" value="ECO:0007669"/>
    <property type="project" value="UniProtKB-KW"/>
</dbReference>
<keyword evidence="7 10" id="KW-0862">Zinc</keyword>
<dbReference type="Pfam" id="PF03193">
    <property type="entry name" value="RsgA_GTPase"/>
    <property type="match status" value="1"/>
</dbReference>
<feature type="compositionally biased region" description="Basic and acidic residues" evidence="11">
    <location>
        <begin position="315"/>
        <end position="330"/>
    </location>
</feature>
<keyword evidence="4 10" id="KW-0699">rRNA-binding</keyword>
<feature type="binding site" evidence="10">
    <location>
        <begin position="199"/>
        <end position="207"/>
    </location>
    <ligand>
        <name>GTP</name>
        <dbReference type="ChEBI" id="CHEBI:37565"/>
    </ligand>
</feature>
<dbReference type="GO" id="GO:0019843">
    <property type="term" value="F:rRNA binding"/>
    <property type="evidence" value="ECO:0007669"/>
    <property type="project" value="UniProtKB-KW"/>
</dbReference>
<evidence type="ECO:0000313" key="14">
    <source>
        <dbReference type="EMBL" id="EKE70787.1"/>
    </source>
</evidence>
<dbReference type="InterPro" id="IPR030378">
    <property type="entry name" value="G_CP_dom"/>
</dbReference>
<keyword evidence="5 10" id="KW-0547">Nucleotide-binding</keyword>
<evidence type="ECO:0000259" key="13">
    <source>
        <dbReference type="PROSITE" id="PS51721"/>
    </source>
</evidence>
<evidence type="ECO:0000256" key="4">
    <source>
        <dbReference type="ARBA" id="ARBA00022730"/>
    </source>
</evidence>
<dbReference type="EC" id="3.6.1.-" evidence="10"/>
<feature type="region of interest" description="Disordered" evidence="11">
    <location>
        <begin position="315"/>
        <end position="352"/>
    </location>
</feature>
<name>K2J7A4_9RHOB</name>
<feature type="binding site" evidence="10">
    <location>
        <position position="286"/>
    </location>
    <ligand>
        <name>Zn(2+)</name>
        <dbReference type="ChEBI" id="CHEBI:29105"/>
    </ligand>
</feature>
<feature type="domain" description="CP-type G" evidence="13">
    <location>
        <begin position="100"/>
        <end position="256"/>
    </location>
</feature>
<accession>K2J7A4</accession>
<organism evidence="14 15">
    <name type="scientific">Celeribacter baekdonensis B30</name>
    <dbReference type="NCBI Taxonomy" id="1208323"/>
    <lineage>
        <taxon>Bacteria</taxon>
        <taxon>Pseudomonadati</taxon>
        <taxon>Pseudomonadota</taxon>
        <taxon>Alphaproteobacteria</taxon>
        <taxon>Rhodobacterales</taxon>
        <taxon>Roseobacteraceae</taxon>
        <taxon>Celeribacter</taxon>
    </lineage>
</organism>
<feature type="compositionally biased region" description="Basic residues" evidence="11">
    <location>
        <begin position="331"/>
        <end position="352"/>
    </location>
</feature>
<dbReference type="PROSITE" id="PS51721">
    <property type="entry name" value="G_CP"/>
    <property type="match status" value="1"/>
</dbReference>
<comment type="subcellular location">
    <subcellularLocation>
        <location evidence="10">Cytoplasm</location>
    </subcellularLocation>
</comment>
<keyword evidence="15" id="KW-1185">Reference proteome</keyword>
<protein>
    <recommendedName>
        <fullName evidence="10">Small ribosomal subunit biogenesis GTPase RsgA</fullName>
        <ecNumber evidence="10">3.6.1.-</ecNumber>
    </recommendedName>
</protein>
<evidence type="ECO:0000256" key="1">
    <source>
        <dbReference type="ARBA" id="ARBA00022490"/>
    </source>
</evidence>
<dbReference type="Proteomes" id="UP000006762">
    <property type="component" value="Unassembled WGS sequence"/>
</dbReference>
<evidence type="ECO:0000256" key="9">
    <source>
        <dbReference type="ARBA" id="ARBA00023134"/>
    </source>
</evidence>
<evidence type="ECO:0000256" key="2">
    <source>
        <dbReference type="ARBA" id="ARBA00022517"/>
    </source>
</evidence>
<feature type="binding site" evidence="10">
    <location>
        <position position="292"/>
    </location>
    <ligand>
        <name>Zn(2+)</name>
        <dbReference type="ChEBI" id="CHEBI:29105"/>
    </ligand>
</feature>
<evidence type="ECO:0000256" key="7">
    <source>
        <dbReference type="ARBA" id="ARBA00022833"/>
    </source>
</evidence>
<dbReference type="AlphaFoldDB" id="K2J7A4"/>
<reference evidence="14 15" key="1">
    <citation type="submission" date="2012-09" db="EMBL/GenBank/DDBJ databases">
        <title>Celeribacter baekdonensis B30 Genome Sequencing.</title>
        <authorList>
            <person name="Wang W."/>
        </authorList>
    </citation>
    <scope>NUCLEOTIDE SEQUENCE [LARGE SCALE GENOMIC DNA]</scope>
    <source>
        <strain evidence="14 15">B30</strain>
    </source>
</reference>
<dbReference type="PANTHER" id="PTHR32120">
    <property type="entry name" value="SMALL RIBOSOMAL SUBUNIT BIOGENESIS GTPASE RSGA"/>
    <property type="match status" value="1"/>
</dbReference>
<dbReference type="GO" id="GO:0005525">
    <property type="term" value="F:GTP binding"/>
    <property type="evidence" value="ECO:0007669"/>
    <property type="project" value="UniProtKB-UniRule"/>
</dbReference>
<evidence type="ECO:0000256" key="6">
    <source>
        <dbReference type="ARBA" id="ARBA00022801"/>
    </source>
</evidence>
<dbReference type="RefSeq" id="WP_009572416.1">
    <property type="nucleotide sequence ID" value="NZ_AMRK01000006.1"/>
</dbReference>